<feature type="region of interest" description="Disordered" evidence="1">
    <location>
        <begin position="42"/>
        <end position="62"/>
    </location>
</feature>
<reference evidence="2 3" key="1">
    <citation type="submission" date="2017-07" db="EMBL/GenBank/DDBJ databases">
        <title>Acidovorax KNDSW TSA 6 genome sequence and assembly.</title>
        <authorList>
            <person name="Mayilraj S."/>
        </authorList>
    </citation>
    <scope>NUCLEOTIDE SEQUENCE [LARGE SCALE GENOMIC DNA]</scope>
    <source>
        <strain evidence="2 3">KNDSW-TSA6</strain>
    </source>
</reference>
<dbReference type="OrthoDB" id="8812381at2"/>
<dbReference type="Proteomes" id="UP000215441">
    <property type="component" value="Unassembled WGS sequence"/>
</dbReference>
<dbReference type="AlphaFoldDB" id="A0A235ERM9"/>
<name>A0A235ERM9_9BURK</name>
<evidence type="ECO:0000313" key="3">
    <source>
        <dbReference type="Proteomes" id="UP000215441"/>
    </source>
</evidence>
<comment type="caution">
    <text evidence="2">The sequence shown here is derived from an EMBL/GenBank/DDBJ whole genome shotgun (WGS) entry which is preliminary data.</text>
</comment>
<dbReference type="RefSeq" id="WP_094287982.1">
    <property type="nucleotide sequence ID" value="NZ_NOIG01000004.1"/>
</dbReference>
<keyword evidence="3" id="KW-1185">Reference proteome</keyword>
<sequence length="62" mass="7018">MILYKPGTPFIYKGRRVTVDYIIIRKTGLWIRLAQSEEVCRPEDLTPIAPQGSDLAESPGRT</sequence>
<proteinExistence type="predicted"/>
<organism evidence="2 3">
    <name type="scientific">Acidovorax kalamii</name>
    <dbReference type="NCBI Taxonomy" id="2004485"/>
    <lineage>
        <taxon>Bacteria</taxon>
        <taxon>Pseudomonadati</taxon>
        <taxon>Pseudomonadota</taxon>
        <taxon>Betaproteobacteria</taxon>
        <taxon>Burkholderiales</taxon>
        <taxon>Comamonadaceae</taxon>
        <taxon>Acidovorax</taxon>
    </lineage>
</organism>
<evidence type="ECO:0000256" key="1">
    <source>
        <dbReference type="SAM" id="MobiDB-lite"/>
    </source>
</evidence>
<evidence type="ECO:0000313" key="2">
    <source>
        <dbReference type="EMBL" id="OYD51664.1"/>
    </source>
</evidence>
<accession>A0A235ERM9</accession>
<dbReference type="EMBL" id="NOIG01000004">
    <property type="protein sequence ID" value="OYD51664.1"/>
    <property type="molecule type" value="Genomic_DNA"/>
</dbReference>
<protein>
    <submittedName>
        <fullName evidence="2">Uncharacterized protein</fullName>
    </submittedName>
</protein>
<gene>
    <name evidence="2" type="ORF">CBY09_04255</name>
</gene>